<keyword evidence="2" id="KW-0812">Transmembrane</keyword>
<dbReference type="PANTHER" id="PTHR31774">
    <property type="entry name" value="PROTEIN SHISA-9-RELATED"/>
    <property type="match status" value="1"/>
</dbReference>
<keyword evidence="5" id="KW-0732">Signal</keyword>
<keyword evidence="4" id="KW-0472">Membrane</keyword>
<evidence type="ECO:0000256" key="3">
    <source>
        <dbReference type="ARBA" id="ARBA00022989"/>
    </source>
</evidence>
<dbReference type="GO" id="GO:0032591">
    <property type="term" value="C:dendritic spine membrane"/>
    <property type="evidence" value="ECO:0007669"/>
    <property type="project" value="TreeGrafter"/>
</dbReference>
<reference evidence="7" key="1">
    <citation type="submission" date="2025-08" db="UniProtKB">
        <authorList>
            <consortium name="Ensembl"/>
        </authorList>
    </citation>
    <scope>IDENTIFICATION</scope>
</reference>
<evidence type="ECO:0000313" key="8">
    <source>
        <dbReference type="Proteomes" id="UP000694388"/>
    </source>
</evidence>
<dbReference type="InterPro" id="IPR026910">
    <property type="entry name" value="Shisa"/>
</dbReference>
<dbReference type="Ensembl" id="ENSEBUT00000025058.1">
    <property type="protein sequence ID" value="ENSEBUP00000024482.1"/>
    <property type="gene ID" value="ENSEBUG00000015099.1"/>
</dbReference>
<name>A0A8C4R2X5_EPTBU</name>
<dbReference type="GO" id="GO:0032281">
    <property type="term" value="C:AMPA glutamate receptor complex"/>
    <property type="evidence" value="ECO:0007669"/>
    <property type="project" value="TreeGrafter"/>
</dbReference>
<evidence type="ECO:0000259" key="6">
    <source>
        <dbReference type="Pfam" id="PF13908"/>
    </source>
</evidence>
<evidence type="ECO:0000256" key="2">
    <source>
        <dbReference type="ARBA" id="ARBA00022692"/>
    </source>
</evidence>
<proteinExistence type="predicted"/>
<feature type="chain" id="PRO_5034094531" description="Shisa N-terminal domain-containing protein" evidence="5">
    <location>
        <begin position="25"/>
        <end position="134"/>
    </location>
</feature>
<evidence type="ECO:0000256" key="4">
    <source>
        <dbReference type="ARBA" id="ARBA00023136"/>
    </source>
</evidence>
<dbReference type="AlphaFoldDB" id="A0A8C4R2X5"/>
<protein>
    <recommendedName>
        <fullName evidence="6">Shisa N-terminal domain-containing protein</fullName>
    </recommendedName>
</protein>
<keyword evidence="8" id="KW-1185">Reference proteome</keyword>
<dbReference type="GO" id="GO:0048172">
    <property type="term" value="P:regulation of short-term neuronal synaptic plasticity"/>
    <property type="evidence" value="ECO:0007669"/>
    <property type="project" value="TreeGrafter"/>
</dbReference>
<dbReference type="InterPro" id="IPR053891">
    <property type="entry name" value="Shisa_N"/>
</dbReference>
<dbReference type="GO" id="GO:0014069">
    <property type="term" value="C:postsynaptic density"/>
    <property type="evidence" value="ECO:0007669"/>
    <property type="project" value="TreeGrafter"/>
</dbReference>
<dbReference type="Proteomes" id="UP000694388">
    <property type="component" value="Unplaced"/>
</dbReference>
<accession>A0A8C4R2X5</accession>
<comment type="subcellular location">
    <subcellularLocation>
        <location evidence="1">Membrane</location>
    </subcellularLocation>
</comment>
<keyword evidence="3" id="KW-1133">Transmembrane helix</keyword>
<evidence type="ECO:0000313" key="7">
    <source>
        <dbReference type="Ensembl" id="ENSEBUP00000024482.1"/>
    </source>
</evidence>
<sequence length="134" mass="14687">MAGVSRPPLLLLLLILSALGPRISFLLAYSASTRATAQCSSNGENPSPARGSTFDQCDGYYDVAGLWDGPFTCNSSQYIYCCGTCSSRYCCQCRLLRLDQANCPRTREVAAEMRILPRFLLMTPSLRFACSSSF</sequence>
<evidence type="ECO:0000256" key="5">
    <source>
        <dbReference type="SAM" id="SignalP"/>
    </source>
</evidence>
<dbReference type="GO" id="GO:0045211">
    <property type="term" value="C:postsynaptic membrane"/>
    <property type="evidence" value="ECO:0007669"/>
    <property type="project" value="TreeGrafter"/>
</dbReference>
<feature type="domain" description="Shisa N-terminal" evidence="6">
    <location>
        <begin position="55"/>
        <end position="104"/>
    </location>
</feature>
<dbReference type="Pfam" id="PF13908">
    <property type="entry name" value="Shisa_N"/>
    <property type="match status" value="1"/>
</dbReference>
<evidence type="ECO:0000256" key="1">
    <source>
        <dbReference type="ARBA" id="ARBA00004370"/>
    </source>
</evidence>
<reference evidence="7" key="2">
    <citation type="submission" date="2025-09" db="UniProtKB">
        <authorList>
            <consortium name="Ensembl"/>
        </authorList>
    </citation>
    <scope>IDENTIFICATION</scope>
</reference>
<organism evidence="7 8">
    <name type="scientific">Eptatretus burgeri</name>
    <name type="common">Inshore hagfish</name>
    <dbReference type="NCBI Taxonomy" id="7764"/>
    <lineage>
        <taxon>Eukaryota</taxon>
        <taxon>Metazoa</taxon>
        <taxon>Chordata</taxon>
        <taxon>Craniata</taxon>
        <taxon>Vertebrata</taxon>
        <taxon>Cyclostomata</taxon>
        <taxon>Myxini</taxon>
        <taxon>Myxiniformes</taxon>
        <taxon>Myxinidae</taxon>
        <taxon>Eptatretinae</taxon>
        <taxon>Eptatretus</taxon>
    </lineage>
</organism>
<feature type="signal peptide" evidence="5">
    <location>
        <begin position="1"/>
        <end position="24"/>
    </location>
</feature>